<dbReference type="OrthoDB" id="5183306at2759"/>
<accession>A0A6P8B2W5</accession>
<dbReference type="KEGG" id="pgri:PgNI_07341"/>
<name>A0A6P8B2W5_PYRGI</name>
<evidence type="ECO:0000313" key="1">
    <source>
        <dbReference type="Proteomes" id="UP000515153"/>
    </source>
</evidence>
<reference evidence="2" key="1">
    <citation type="journal article" date="2019" name="Mol. Biol. Evol.">
        <title>Blast fungal genomes show frequent chromosomal changes, gene gains and losses, and effector gene turnover.</title>
        <authorList>
            <person name="Gomez Luciano L.B."/>
            <person name="Jason Tsai I."/>
            <person name="Chuma I."/>
            <person name="Tosa Y."/>
            <person name="Chen Y.H."/>
            <person name="Li J.Y."/>
            <person name="Li M.Y."/>
            <person name="Jade Lu M.Y."/>
            <person name="Nakayashiki H."/>
            <person name="Li W.H."/>
        </authorList>
    </citation>
    <scope>NUCLEOTIDE SEQUENCE</scope>
    <source>
        <strain evidence="2">NI907</strain>
    </source>
</reference>
<keyword evidence="1" id="KW-1185">Reference proteome</keyword>
<dbReference type="GeneID" id="41962264"/>
<dbReference type="AlphaFoldDB" id="A0A6P8B2W5"/>
<proteinExistence type="predicted"/>
<protein>
    <submittedName>
        <fullName evidence="2">Uncharacterized protein</fullName>
    </submittedName>
</protein>
<dbReference type="RefSeq" id="XP_030981513.1">
    <property type="nucleotide sequence ID" value="XM_031127355.1"/>
</dbReference>
<reference evidence="2" key="2">
    <citation type="submission" date="2019-10" db="EMBL/GenBank/DDBJ databases">
        <authorList>
            <consortium name="NCBI Genome Project"/>
        </authorList>
    </citation>
    <scope>NUCLEOTIDE SEQUENCE</scope>
    <source>
        <strain evidence="2">NI907</strain>
    </source>
</reference>
<sequence length="231" mass="26039">MTTATTPTYRRIPDEYFMIIDKEPGDRQWTERPWRNLTAGDVPLGSIITNPKRPDEAVAQLRFNPARDVQSVKYKQFAAAGHGTGSGDLLQEMPGKRHEGFNRTTLQFVTGSTTFSRLQSYTADQLMWQQAVRAEMAAGKHLFIVTGAMVAEGECTFTTSLDGNDRSETHTRDRVDKQGFGPRLLGLTLVEVWEKSRKSGEACIKQYRPTSGYAYAYEEERVEGVYTVLQE</sequence>
<reference evidence="2" key="3">
    <citation type="submission" date="2025-08" db="UniProtKB">
        <authorList>
            <consortium name="RefSeq"/>
        </authorList>
    </citation>
    <scope>IDENTIFICATION</scope>
    <source>
        <strain evidence="2">NI907</strain>
    </source>
</reference>
<gene>
    <name evidence="2" type="ORF">PgNI_07341</name>
</gene>
<organism evidence="1 2">
    <name type="scientific">Pyricularia grisea</name>
    <name type="common">Crabgrass-specific blast fungus</name>
    <name type="synonym">Magnaporthe grisea</name>
    <dbReference type="NCBI Taxonomy" id="148305"/>
    <lineage>
        <taxon>Eukaryota</taxon>
        <taxon>Fungi</taxon>
        <taxon>Dikarya</taxon>
        <taxon>Ascomycota</taxon>
        <taxon>Pezizomycotina</taxon>
        <taxon>Sordariomycetes</taxon>
        <taxon>Sordariomycetidae</taxon>
        <taxon>Magnaporthales</taxon>
        <taxon>Pyriculariaceae</taxon>
        <taxon>Pyricularia</taxon>
    </lineage>
</organism>
<evidence type="ECO:0000313" key="2">
    <source>
        <dbReference type="RefSeq" id="XP_030981513.1"/>
    </source>
</evidence>
<dbReference type="Proteomes" id="UP000515153">
    <property type="component" value="Unplaced"/>
</dbReference>